<dbReference type="InterPro" id="IPR004389">
    <property type="entry name" value="Ribosomal_uL18_bac-type"/>
</dbReference>
<comment type="function">
    <text evidence="7">This is one of the proteins that bind and probably mediate the attachment of the 5S RNA into the large ribosomal subunit, where it forms part of the central protuberance.</text>
</comment>
<dbReference type="GO" id="GO:0022625">
    <property type="term" value="C:cytosolic large ribosomal subunit"/>
    <property type="evidence" value="ECO:0007669"/>
    <property type="project" value="TreeGrafter"/>
</dbReference>
<evidence type="ECO:0000256" key="3">
    <source>
        <dbReference type="ARBA" id="ARBA00022884"/>
    </source>
</evidence>
<dbReference type="Pfam" id="PF00861">
    <property type="entry name" value="Ribosomal_L18p"/>
    <property type="match status" value="1"/>
</dbReference>
<dbReference type="AlphaFoldDB" id="A0A1F8FWV7"/>
<dbReference type="Gene3D" id="3.30.420.100">
    <property type="match status" value="1"/>
</dbReference>
<dbReference type="PANTHER" id="PTHR12899:SF3">
    <property type="entry name" value="LARGE RIBOSOMAL SUBUNIT PROTEIN UL18M"/>
    <property type="match status" value="1"/>
</dbReference>
<dbReference type="PANTHER" id="PTHR12899">
    <property type="entry name" value="39S RIBOSOMAL PROTEIN L18, MITOCHONDRIAL"/>
    <property type="match status" value="1"/>
</dbReference>
<evidence type="ECO:0000256" key="1">
    <source>
        <dbReference type="ARBA" id="ARBA00007116"/>
    </source>
</evidence>
<dbReference type="STRING" id="1802685.A3C88_01330"/>
<evidence type="ECO:0000313" key="8">
    <source>
        <dbReference type="EMBL" id="OGN17653.1"/>
    </source>
</evidence>
<dbReference type="GO" id="GO:0003735">
    <property type="term" value="F:structural constituent of ribosome"/>
    <property type="evidence" value="ECO:0007669"/>
    <property type="project" value="InterPro"/>
</dbReference>
<evidence type="ECO:0000256" key="5">
    <source>
        <dbReference type="ARBA" id="ARBA00023274"/>
    </source>
</evidence>
<evidence type="ECO:0000256" key="2">
    <source>
        <dbReference type="ARBA" id="ARBA00022730"/>
    </source>
</evidence>
<dbReference type="FunFam" id="3.30.420.100:FF:000001">
    <property type="entry name" value="50S ribosomal protein L18"/>
    <property type="match status" value="1"/>
</dbReference>
<evidence type="ECO:0000256" key="4">
    <source>
        <dbReference type="ARBA" id="ARBA00022980"/>
    </source>
</evidence>
<dbReference type="CDD" id="cd00432">
    <property type="entry name" value="Ribosomal_L18_L5e"/>
    <property type="match status" value="1"/>
</dbReference>
<dbReference type="InterPro" id="IPR057268">
    <property type="entry name" value="Ribosomal_L18"/>
</dbReference>
<dbReference type="HAMAP" id="MF_01337_B">
    <property type="entry name" value="Ribosomal_uL18_B"/>
    <property type="match status" value="1"/>
</dbReference>
<dbReference type="NCBIfam" id="TIGR00060">
    <property type="entry name" value="L18_bact"/>
    <property type="match status" value="1"/>
</dbReference>
<sequence length="117" mass="12792">MNTTRTKRILRHRRVRARITGTSTCPRVAIFKSNRHVFVQVIDDEAGKTLLSNTIAAKKAVKTKGTKTETAASVGKVIAANMKEKGISQAVFDRGGFKYHGRVKAVAEALREGGIKI</sequence>
<evidence type="ECO:0000256" key="6">
    <source>
        <dbReference type="ARBA" id="ARBA00035197"/>
    </source>
</evidence>
<comment type="subunit">
    <text evidence="7">Part of the 50S ribosomal subunit; part of the 5S rRNA/L5/L18/L25 subcomplex. Contacts the 5S and 23S rRNAs.</text>
</comment>
<dbReference type="GO" id="GO:0008097">
    <property type="term" value="F:5S rRNA binding"/>
    <property type="evidence" value="ECO:0007669"/>
    <property type="project" value="TreeGrafter"/>
</dbReference>
<keyword evidence="3 7" id="KW-0694">RNA-binding</keyword>
<keyword evidence="4 7" id="KW-0689">Ribosomal protein</keyword>
<keyword evidence="2 7" id="KW-0699">rRNA-binding</keyword>
<gene>
    <name evidence="7" type="primary">rplR</name>
    <name evidence="8" type="ORF">A3C88_01330</name>
</gene>
<dbReference type="SUPFAM" id="SSF53137">
    <property type="entry name" value="Translational machinery components"/>
    <property type="match status" value="1"/>
</dbReference>
<reference evidence="8 9" key="1">
    <citation type="journal article" date="2016" name="Nat. Commun.">
        <title>Thousands of microbial genomes shed light on interconnected biogeochemical processes in an aquifer system.</title>
        <authorList>
            <person name="Anantharaman K."/>
            <person name="Brown C.T."/>
            <person name="Hug L.A."/>
            <person name="Sharon I."/>
            <person name="Castelle C.J."/>
            <person name="Probst A.J."/>
            <person name="Thomas B.C."/>
            <person name="Singh A."/>
            <person name="Wilkins M.J."/>
            <person name="Karaoz U."/>
            <person name="Brodie E.L."/>
            <person name="Williams K.H."/>
            <person name="Hubbard S.S."/>
            <person name="Banfield J.F."/>
        </authorList>
    </citation>
    <scope>NUCLEOTIDE SEQUENCE [LARGE SCALE GENOMIC DNA]</scope>
</reference>
<name>A0A1F8FWV7_9BACT</name>
<comment type="similarity">
    <text evidence="1 7">Belongs to the universal ribosomal protein uL18 family.</text>
</comment>
<keyword evidence="5 7" id="KW-0687">Ribonucleoprotein</keyword>
<accession>A0A1F8FWV7</accession>
<evidence type="ECO:0000256" key="7">
    <source>
        <dbReference type="HAMAP-Rule" id="MF_01337"/>
    </source>
</evidence>
<dbReference type="GO" id="GO:0006412">
    <property type="term" value="P:translation"/>
    <property type="evidence" value="ECO:0007669"/>
    <property type="project" value="UniProtKB-UniRule"/>
</dbReference>
<dbReference type="EMBL" id="MGJZ01000006">
    <property type="protein sequence ID" value="OGN17653.1"/>
    <property type="molecule type" value="Genomic_DNA"/>
</dbReference>
<dbReference type="InterPro" id="IPR005484">
    <property type="entry name" value="Ribosomal_uL18_bac/plant/anim"/>
</dbReference>
<protein>
    <recommendedName>
        <fullName evidence="6 7">Large ribosomal subunit protein uL18</fullName>
    </recommendedName>
</protein>
<organism evidence="8 9">
    <name type="scientific">Candidatus Yanofskybacteria bacterium RIFCSPHIGHO2_02_FULL_50_12</name>
    <dbReference type="NCBI Taxonomy" id="1802685"/>
    <lineage>
        <taxon>Bacteria</taxon>
        <taxon>Candidatus Yanofskyibacteriota</taxon>
    </lineage>
</organism>
<evidence type="ECO:0000313" key="9">
    <source>
        <dbReference type="Proteomes" id="UP000178117"/>
    </source>
</evidence>
<proteinExistence type="inferred from homology"/>
<dbReference type="Proteomes" id="UP000178117">
    <property type="component" value="Unassembled WGS sequence"/>
</dbReference>
<comment type="caution">
    <text evidence="8">The sequence shown here is derived from an EMBL/GenBank/DDBJ whole genome shotgun (WGS) entry which is preliminary data.</text>
</comment>